<protein>
    <submittedName>
        <fullName evidence="4">Uncharacterized protein</fullName>
    </submittedName>
</protein>
<evidence type="ECO:0000313" key="4">
    <source>
        <dbReference type="EMBL" id="KAJ1349330.1"/>
    </source>
</evidence>
<dbReference type="GO" id="GO:0034472">
    <property type="term" value="P:snRNA 3'-end processing"/>
    <property type="evidence" value="ECO:0007669"/>
    <property type="project" value="TreeGrafter"/>
</dbReference>
<comment type="similarity">
    <text evidence="2">Belongs to the Integrator subunit 2 family.</text>
</comment>
<evidence type="ECO:0000256" key="2">
    <source>
        <dbReference type="ARBA" id="ARBA00006705"/>
    </source>
</evidence>
<dbReference type="GO" id="GO:0032039">
    <property type="term" value="C:integrator complex"/>
    <property type="evidence" value="ECO:0007669"/>
    <property type="project" value="InterPro"/>
</dbReference>
<comment type="subcellular location">
    <subcellularLocation>
        <location evidence="1">Nucleus</location>
    </subcellularLocation>
</comment>
<dbReference type="PANTHER" id="PTHR28608">
    <property type="entry name" value="INTEGRATOR COMPLEX SUBUNIT 2"/>
    <property type="match status" value="1"/>
</dbReference>
<keyword evidence="5" id="KW-1185">Reference proteome</keyword>
<dbReference type="PRINTS" id="PR02105">
    <property type="entry name" value="INTSUBUNIT2"/>
</dbReference>
<comment type="caution">
    <text evidence="4">The sequence shown here is derived from an EMBL/GenBank/DDBJ whole genome shotgun (WGS) entry which is preliminary data.</text>
</comment>
<keyword evidence="3" id="KW-0539">Nucleus</keyword>
<dbReference type="Proteomes" id="UP001196413">
    <property type="component" value="Unassembled WGS sequence"/>
</dbReference>
<name>A0AAD5QI90_PARTN</name>
<dbReference type="InterPro" id="IPR029321">
    <property type="entry name" value="INTS2"/>
</dbReference>
<organism evidence="4 5">
    <name type="scientific">Parelaphostrongylus tenuis</name>
    <name type="common">Meningeal worm</name>
    <dbReference type="NCBI Taxonomy" id="148309"/>
    <lineage>
        <taxon>Eukaryota</taxon>
        <taxon>Metazoa</taxon>
        <taxon>Ecdysozoa</taxon>
        <taxon>Nematoda</taxon>
        <taxon>Chromadorea</taxon>
        <taxon>Rhabditida</taxon>
        <taxon>Rhabditina</taxon>
        <taxon>Rhabditomorpha</taxon>
        <taxon>Strongyloidea</taxon>
        <taxon>Metastrongylidae</taxon>
        <taxon>Parelaphostrongylus</taxon>
    </lineage>
</organism>
<reference evidence="4" key="1">
    <citation type="submission" date="2021-06" db="EMBL/GenBank/DDBJ databases">
        <title>Parelaphostrongylus tenuis whole genome reference sequence.</title>
        <authorList>
            <person name="Garwood T.J."/>
            <person name="Larsen P.A."/>
            <person name="Fountain-Jones N.M."/>
            <person name="Garbe J.R."/>
            <person name="Macchietto M.G."/>
            <person name="Kania S.A."/>
            <person name="Gerhold R.W."/>
            <person name="Richards J.E."/>
            <person name="Wolf T.M."/>
        </authorList>
    </citation>
    <scope>NUCLEOTIDE SEQUENCE</scope>
    <source>
        <strain evidence="4">MNPRO001-30</strain>
        <tissue evidence="4">Meninges</tissue>
    </source>
</reference>
<dbReference type="Pfam" id="PF14750">
    <property type="entry name" value="INTS2"/>
    <property type="match status" value="1"/>
</dbReference>
<dbReference type="InterPro" id="IPR026236">
    <property type="entry name" value="Int2_metazoa"/>
</dbReference>
<sequence length="986" mass="111106">MMLKWEQHAGVYCAIVDGSLLEVGDKFTDDELRPFLPLLASYLSHPSPGTSKNFLSKICSLAMKNGLMPYLTLDYQSLENNLVSLNDNDGIEGFEDFANPDEWLLPCLCEENVEELGWMLSFVLLYIPHIVSVEDLAMKLLSLKEGSELLTQVVANISEMFLPLASYLLEMTPSDQIISSARLTTITNLVALNPPLSHAILDRMADMRKECMFATRVVCERLDDEAVCCFFRTHLLDRKGQISSLIGKSATKHTAAVVLNRLLSMISVAVKKQSTEPLTDVLLSIIYLYHRCGMKLPPSDLTLITSFICRRNISYDGHLTTALAALIATPTLTFSTTVPVALSYQVEPHISTWLEWIRAKTENGFSTAFAKDLLNVGLGIVGGRSDVICAYFAEILRLQKVSLNQRQMEQWKTLFTNSCLSEADLTTRCAKLPITPSLSASSGNRLPIHVMAELMSANAFTKYNVDISAWMEAQINELSLPMHPQVTELTLRFAVEVAQKNIVGLSHHFVESVFSGDLLDDKKLAARVLVLLYLLCYKRKVDAAKEQGVYLNDIYMRLPIRYLLSLMEVRCNDFPKARCHLIRFVTELFPHMLPTIDSTTIAKSRRSGIRIREDELSGSLCSSDFTVAMAAVKYLDVASLTDQVRLIPSLSRAFIFSLESIPQSYVKIIVRIWNRLENVVPRMLFEHCTSDWSSVTPGQCYLYPCLLFRCDRRIFSSPLHFGCFLKMVSFYDQACRTQLMLQMQNAPSISDDDRMSRDVLAHAFDHSQTSVLIQALIEVSDARRMNDALFHCSFVSYPRDSSAIARRCAVRKLACEFIHQMFIQDKNLMKLVLFQAWPIDMIRPLVENIPSMFVATEFIQEMLALPDMKRRIFAVCLMAEVGRKYRIPESAASLNLVVDVLNTLLKYTQMPEITALFTAITPSLGHIIPVYPSLAPLVSTLLLRISSITRSQLAMNCLDARPRASQERKLANTIERVLSSRVVVTD</sequence>
<dbReference type="PANTHER" id="PTHR28608:SF1">
    <property type="entry name" value="INTEGRATOR COMPLEX SUBUNIT 2"/>
    <property type="match status" value="1"/>
</dbReference>
<evidence type="ECO:0000256" key="3">
    <source>
        <dbReference type="ARBA" id="ARBA00023242"/>
    </source>
</evidence>
<gene>
    <name evidence="4" type="ORF">KIN20_004830</name>
</gene>
<proteinExistence type="inferred from homology"/>
<evidence type="ECO:0000313" key="5">
    <source>
        <dbReference type="Proteomes" id="UP001196413"/>
    </source>
</evidence>
<evidence type="ECO:0000256" key="1">
    <source>
        <dbReference type="ARBA" id="ARBA00004123"/>
    </source>
</evidence>
<accession>A0AAD5QI90</accession>
<dbReference type="EMBL" id="JAHQIW010000647">
    <property type="protein sequence ID" value="KAJ1349330.1"/>
    <property type="molecule type" value="Genomic_DNA"/>
</dbReference>
<dbReference type="AlphaFoldDB" id="A0AAD5QI90"/>